<gene>
    <name evidence="2" type="ORF">VTK73DRAFT_5828</name>
</gene>
<feature type="compositionally biased region" description="Low complexity" evidence="1">
    <location>
        <begin position="62"/>
        <end position="76"/>
    </location>
</feature>
<evidence type="ECO:0000256" key="1">
    <source>
        <dbReference type="SAM" id="MobiDB-lite"/>
    </source>
</evidence>
<dbReference type="EMBL" id="JAZHXJ010003265">
    <property type="protein sequence ID" value="KAL1835287.1"/>
    <property type="molecule type" value="Genomic_DNA"/>
</dbReference>
<evidence type="ECO:0000313" key="2">
    <source>
        <dbReference type="EMBL" id="KAL1835287.1"/>
    </source>
</evidence>
<name>A0ABR3V0G0_9PEZI</name>
<organism evidence="2 3">
    <name type="scientific">Phialemonium thermophilum</name>
    <dbReference type="NCBI Taxonomy" id="223376"/>
    <lineage>
        <taxon>Eukaryota</taxon>
        <taxon>Fungi</taxon>
        <taxon>Dikarya</taxon>
        <taxon>Ascomycota</taxon>
        <taxon>Pezizomycotina</taxon>
        <taxon>Sordariomycetes</taxon>
        <taxon>Sordariomycetidae</taxon>
        <taxon>Cephalothecales</taxon>
        <taxon>Cephalothecaceae</taxon>
        <taxon>Phialemonium</taxon>
    </lineage>
</organism>
<keyword evidence="3" id="KW-1185">Reference proteome</keyword>
<sequence length="141" mass="14963">MRPATRSATSWPIPPPSSTTTSTGRAASTRTASPTTAPTACPTTAASSTGTQVWPPRDTTLAPPARSRSRSCCTPRPSRDRRWRLASCRRTIPRLRPTWPPPSWPPSCRPICASTRPTLASAAFCPGSPPTSGTLRRPGTG</sequence>
<comment type="caution">
    <text evidence="2">The sequence shown here is derived from an EMBL/GenBank/DDBJ whole genome shotgun (WGS) entry which is preliminary data.</text>
</comment>
<protein>
    <submittedName>
        <fullName evidence="2">Uncharacterized protein</fullName>
    </submittedName>
</protein>
<evidence type="ECO:0000313" key="3">
    <source>
        <dbReference type="Proteomes" id="UP001586593"/>
    </source>
</evidence>
<feature type="region of interest" description="Disordered" evidence="1">
    <location>
        <begin position="1"/>
        <end position="78"/>
    </location>
</feature>
<accession>A0ABR3V0G0</accession>
<feature type="compositionally biased region" description="Low complexity" evidence="1">
    <location>
        <begin position="18"/>
        <end position="51"/>
    </location>
</feature>
<proteinExistence type="predicted"/>
<dbReference type="Proteomes" id="UP001586593">
    <property type="component" value="Unassembled WGS sequence"/>
</dbReference>
<reference evidence="2 3" key="1">
    <citation type="journal article" date="2024" name="Commun. Biol.">
        <title>Comparative genomic analysis of thermophilic fungi reveals convergent evolutionary adaptations and gene losses.</title>
        <authorList>
            <person name="Steindorff A.S."/>
            <person name="Aguilar-Pontes M.V."/>
            <person name="Robinson A.J."/>
            <person name="Andreopoulos B."/>
            <person name="LaButti K."/>
            <person name="Kuo A."/>
            <person name="Mondo S."/>
            <person name="Riley R."/>
            <person name="Otillar R."/>
            <person name="Haridas S."/>
            <person name="Lipzen A."/>
            <person name="Grimwood J."/>
            <person name="Schmutz J."/>
            <person name="Clum A."/>
            <person name="Reid I.D."/>
            <person name="Moisan M.C."/>
            <person name="Butler G."/>
            <person name="Nguyen T.T.M."/>
            <person name="Dewar K."/>
            <person name="Conant G."/>
            <person name="Drula E."/>
            <person name="Henrissat B."/>
            <person name="Hansel C."/>
            <person name="Singer S."/>
            <person name="Hutchinson M.I."/>
            <person name="de Vries R.P."/>
            <person name="Natvig D.O."/>
            <person name="Powell A.J."/>
            <person name="Tsang A."/>
            <person name="Grigoriev I.V."/>
        </authorList>
    </citation>
    <scope>NUCLEOTIDE SEQUENCE [LARGE SCALE GENOMIC DNA]</scope>
    <source>
        <strain evidence="2 3">ATCC 24622</strain>
    </source>
</reference>